<evidence type="ECO:0000259" key="13">
    <source>
        <dbReference type="SMART" id="SM00385"/>
    </source>
</evidence>
<dbReference type="InterPro" id="IPR000812">
    <property type="entry name" value="TFIIB"/>
</dbReference>
<evidence type="ECO:0000256" key="10">
    <source>
        <dbReference type="ARBA" id="ARBA00023242"/>
    </source>
</evidence>
<dbReference type="PROSITE" id="PS00782">
    <property type="entry name" value="TFIIB"/>
    <property type="match status" value="2"/>
</dbReference>
<dbReference type="GO" id="GO:0000995">
    <property type="term" value="F:RNA polymerase III general transcription initiation factor activity"/>
    <property type="evidence" value="ECO:0007669"/>
    <property type="project" value="TreeGrafter"/>
</dbReference>
<keyword evidence="14" id="KW-0648">Protein biosynthesis</keyword>
<dbReference type="GO" id="GO:0000126">
    <property type="term" value="C:transcription factor TFIIIB complex"/>
    <property type="evidence" value="ECO:0007669"/>
    <property type="project" value="TreeGrafter"/>
</dbReference>
<dbReference type="GO" id="GO:0070897">
    <property type="term" value="P:transcription preinitiation complex assembly"/>
    <property type="evidence" value="ECO:0007669"/>
    <property type="project" value="InterPro"/>
</dbReference>
<evidence type="ECO:0000256" key="11">
    <source>
        <dbReference type="ARBA" id="ARBA00031009"/>
    </source>
</evidence>
<feature type="compositionally biased region" description="Polar residues" evidence="12">
    <location>
        <begin position="463"/>
        <end position="477"/>
    </location>
</feature>
<dbReference type="SMART" id="SM00385">
    <property type="entry name" value="CYCLIN"/>
    <property type="match status" value="2"/>
</dbReference>
<evidence type="ECO:0000313" key="15">
    <source>
        <dbReference type="Proteomes" id="UP000292447"/>
    </source>
</evidence>
<feature type="compositionally biased region" description="Acidic residues" evidence="12">
    <location>
        <begin position="495"/>
        <end position="515"/>
    </location>
</feature>
<dbReference type="SUPFAM" id="SSF57783">
    <property type="entry name" value="Zinc beta-ribbon"/>
    <property type="match status" value="1"/>
</dbReference>
<evidence type="ECO:0000256" key="2">
    <source>
        <dbReference type="ARBA" id="ARBA00010857"/>
    </source>
</evidence>
<keyword evidence="9" id="KW-0804">Transcription</keyword>
<keyword evidence="5" id="KW-0863">Zinc-finger</keyword>
<keyword evidence="8" id="KW-0010">Activator</keyword>
<dbReference type="GO" id="GO:0003743">
    <property type="term" value="F:translation initiation factor activity"/>
    <property type="evidence" value="ECO:0007669"/>
    <property type="project" value="UniProtKB-KW"/>
</dbReference>
<dbReference type="GO" id="GO:0097550">
    <property type="term" value="C:transcription preinitiation complex"/>
    <property type="evidence" value="ECO:0007669"/>
    <property type="project" value="TreeGrafter"/>
</dbReference>
<dbReference type="GO" id="GO:0005634">
    <property type="term" value="C:nucleus"/>
    <property type="evidence" value="ECO:0007669"/>
    <property type="project" value="UniProtKB-SubCell"/>
</dbReference>
<dbReference type="GO" id="GO:0008270">
    <property type="term" value="F:zinc ion binding"/>
    <property type="evidence" value="ECO:0007669"/>
    <property type="project" value="UniProtKB-KW"/>
</dbReference>
<evidence type="ECO:0000256" key="1">
    <source>
        <dbReference type="ARBA" id="ARBA00004123"/>
    </source>
</evidence>
<keyword evidence="3" id="KW-0479">Metal-binding</keyword>
<evidence type="ECO:0000256" key="9">
    <source>
        <dbReference type="ARBA" id="ARBA00023163"/>
    </source>
</evidence>
<dbReference type="InterPro" id="IPR036915">
    <property type="entry name" value="Cyclin-like_sf"/>
</dbReference>
<dbReference type="CDD" id="cd20554">
    <property type="entry name" value="CYCLIN_TFIIIB90_rpt2"/>
    <property type="match status" value="1"/>
</dbReference>
<feature type="compositionally biased region" description="Polar residues" evidence="12">
    <location>
        <begin position="545"/>
        <end position="563"/>
    </location>
</feature>
<dbReference type="GO" id="GO:0006384">
    <property type="term" value="P:transcription initiation at RNA polymerase III promoter"/>
    <property type="evidence" value="ECO:0007669"/>
    <property type="project" value="UniProtKB-ARBA"/>
</dbReference>
<dbReference type="InterPro" id="IPR013150">
    <property type="entry name" value="TFIIB_cyclin"/>
</dbReference>
<dbReference type="InterPro" id="IPR011665">
    <property type="entry name" value="BRF1_TBP-bd_dom"/>
</dbReference>
<feature type="compositionally biased region" description="Polar residues" evidence="12">
    <location>
        <begin position="341"/>
        <end position="351"/>
    </location>
</feature>
<dbReference type="Pfam" id="PF00382">
    <property type="entry name" value="TFIIB"/>
    <property type="match status" value="2"/>
</dbReference>
<dbReference type="PANTHER" id="PTHR11618">
    <property type="entry name" value="TRANSCRIPTION INITIATION FACTOR IIB-RELATED"/>
    <property type="match status" value="1"/>
</dbReference>
<keyword evidence="7" id="KW-0805">Transcription regulation</keyword>
<feature type="domain" description="Cyclin-like" evidence="13">
    <location>
        <begin position="185"/>
        <end position="269"/>
    </location>
</feature>
<evidence type="ECO:0000256" key="4">
    <source>
        <dbReference type="ARBA" id="ARBA00022737"/>
    </source>
</evidence>
<keyword evidence="14" id="KW-0396">Initiation factor</keyword>
<keyword evidence="4" id="KW-0677">Repeat</keyword>
<dbReference type="Gene3D" id="1.10.472.10">
    <property type="entry name" value="Cyclin-like"/>
    <property type="match status" value="2"/>
</dbReference>
<dbReference type="Pfam" id="PF07741">
    <property type="entry name" value="BRF1"/>
    <property type="match status" value="1"/>
</dbReference>
<dbReference type="AlphaFoldDB" id="A0A4P6XRJ1"/>
<dbReference type="PANTHER" id="PTHR11618:SF4">
    <property type="entry name" value="TRANSCRIPTION FACTOR IIIB 90 KDA SUBUNIT"/>
    <property type="match status" value="1"/>
</dbReference>
<accession>A0A4P6XRJ1</accession>
<dbReference type="EMBL" id="CP034459">
    <property type="protein sequence ID" value="QBM89365.1"/>
    <property type="molecule type" value="Genomic_DNA"/>
</dbReference>
<dbReference type="FunFam" id="1.10.472.10:FF:000007">
    <property type="entry name" value="Transcription factor IIIB 90 kDa subunit"/>
    <property type="match status" value="1"/>
</dbReference>
<dbReference type="STRING" id="2163413.A0A4P6XRJ1"/>
<evidence type="ECO:0000256" key="5">
    <source>
        <dbReference type="ARBA" id="ARBA00022771"/>
    </source>
</evidence>
<dbReference type="FunFam" id="1.10.472.10:FF:000002">
    <property type="entry name" value="Transcription factor IIIB 90 kDa subunit"/>
    <property type="match status" value="1"/>
</dbReference>
<evidence type="ECO:0000256" key="3">
    <source>
        <dbReference type="ARBA" id="ARBA00022723"/>
    </source>
</evidence>
<comment type="similarity">
    <text evidence="2">Belongs to the TFIIB family.</text>
</comment>
<gene>
    <name evidence="14" type="primary">MPUL0D04350</name>
    <name evidence="14" type="ORF">METSCH_D04350</name>
</gene>
<keyword evidence="10" id="KW-0539">Nucleus</keyword>
<comment type="subcellular location">
    <subcellularLocation>
        <location evidence="1">Nucleus</location>
    </subcellularLocation>
</comment>
<evidence type="ECO:0000256" key="12">
    <source>
        <dbReference type="SAM" id="MobiDB-lite"/>
    </source>
</evidence>
<evidence type="ECO:0000313" key="14">
    <source>
        <dbReference type="EMBL" id="QBM89365.1"/>
    </source>
</evidence>
<evidence type="ECO:0000256" key="8">
    <source>
        <dbReference type="ARBA" id="ARBA00023159"/>
    </source>
</evidence>
<proteinExistence type="inferred from homology"/>
<dbReference type="SUPFAM" id="SSF47954">
    <property type="entry name" value="Cyclin-like"/>
    <property type="match status" value="2"/>
</dbReference>
<keyword evidence="6" id="KW-0862">Zinc</keyword>
<name>A0A4P6XRJ1_9ASCO</name>
<dbReference type="CDD" id="cd20553">
    <property type="entry name" value="CYCLIN_TFIIIB90_rpt1"/>
    <property type="match status" value="1"/>
</dbReference>
<dbReference type="InterPro" id="IPR023486">
    <property type="entry name" value="TFIIB_CS"/>
</dbReference>
<dbReference type="GO" id="GO:0001006">
    <property type="term" value="F:RNA polymerase III type 3 promoter sequence-specific DNA binding"/>
    <property type="evidence" value="ECO:0007669"/>
    <property type="project" value="TreeGrafter"/>
</dbReference>
<dbReference type="Gene3D" id="1.20.5.650">
    <property type="entry name" value="Single helix bin"/>
    <property type="match status" value="1"/>
</dbReference>
<organism evidence="14 15">
    <name type="scientific">Metschnikowia aff. pulcherrima</name>
    <dbReference type="NCBI Taxonomy" id="2163413"/>
    <lineage>
        <taxon>Eukaryota</taxon>
        <taxon>Fungi</taxon>
        <taxon>Dikarya</taxon>
        <taxon>Ascomycota</taxon>
        <taxon>Saccharomycotina</taxon>
        <taxon>Pichiomycetes</taxon>
        <taxon>Metschnikowiaceae</taxon>
        <taxon>Metschnikowia</taxon>
    </lineage>
</organism>
<evidence type="ECO:0000256" key="7">
    <source>
        <dbReference type="ARBA" id="ARBA00023015"/>
    </source>
</evidence>
<feature type="domain" description="Cyclin-like" evidence="13">
    <location>
        <begin position="90"/>
        <end position="171"/>
    </location>
</feature>
<feature type="region of interest" description="Disordered" evidence="12">
    <location>
        <begin position="330"/>
        <end position="591"/>
    </location>
</feature>
<dbReference type="InterPro" id="IPR013763">
    <property type="entry name" value="Cyclin-like_dom"/>
</dbReference>
<dbReference type="Proteomes" id="UP000292447">
    <property type="component" value="Chromosome IV"/>
</dbReference>
<reference evidence="15" key="1">
    <citation type="submission" date="2019-03" db="EMBL/GenBank/DDBJ databases">
        <title>Snf2 controls pulcherriminic acid biosynthesis and connects pigmentation and antifungal activity of the yeast Metschnikowia pulcherrima.</title>
        <authorList>
            <person name="Gore-Lloyd D."/>
            <person name="Sumann I."/>
            <person name="Brachmann A.O."/>
            <person name="Schneeberger K."/>
            <person name="Ortiz-Merino R.A."/>
            <person name="Moreno-Beltran M."/>
            <person name="Schlaefli M."/>
            <person name="Kirner P."/>
            <person name="Santos Kron A."/>
            <person name="Wolfe K.H."/>
            <person name="Piel J."/>
            <person name="Ahrens C.H."/>
            <person name="Henk D."/>
            <person name="Freimoser F.M."/>
        </authorList>
    </citation>
    <scope>NUCLEOTIDE SEQUENCE [LARGE SCALE GENOMIC DNA]</scope>
    <source>
        <strain evidence="15">APC 1.2</strain>
    </source>
</reference>
<sequence>MSKVAAAKPCAGCGHTEFTRDFQATAGDVLCLLCGMVQIENPIVSEVQFGESSSGAATVQGAMVGADQARVYNMRNSLESREQTLMNAKQKIRLLASSMRIPDYIHESACGWFKLALVQNFVQGRRSQNVIAACLYVACRHERTPHLLIDFSSRLQISVYSLGATYLKLVRALQIQRLPLADPSLFIQHFAERLNFQEHTAKICRDATKIAQRMSSDWIYEGRRPAGIAGACLLLAARMNNFRRSHAEIVAVAKVGEETLQKRLNEFKKTSSALLSVLAFRDSSNTNDSKPPSYHKNRAIELKIEKLLRQRSHTLKKYQELAKKRELFKHLKLDEPESPENESTPASPQKEATTDHSEGPVTESHNGETNAEAGKDESQSIQTLPNENAKVSDKVSETDALSANAEDDQASLKKAQPESEITSEVQCEKDIEIQPDAQMTGAKDVESQKLPELAASPDEVPVTKTNLPETQDTPSESAQEKPEQPTETSEKLSETDDEDEVNELFVPESDEDDLGYDALPDNSDQADEDYDQVHSKIVATRRNLRSSTNKSSETQLASKSTRLGSISDSRASGRRGRNSSKQTAPLRKKKDEAKLKELKEKKKKEELDAREDELLKAVLRGGDIKEEDLEIALDKILQGQKKSLDSSLYRTPAELQNETDILKQIDLDRPRNLVVNNLTTRQILSRVRDDETINTDDEDEEVLNVKLTDEEKTQKERIWIALNHDFLIAQERKRLKIEADELTGNTSGQLRKRRKIKEADPLLDDGAVAQAIHLIGEGGRMISPAENAKQMLQKKSFSRKINYSSIGELFNE</sequence>
<dbReference type="PRINTS" id="PR00685">
    <property type="entry name" value="TIFACTORIIB"/>
</dbReference>
<feature type="compositionally biased region" description="Basic and acidic residues" evidence="12">
    <location>
        <begin position="478"/>
        <end position="494"/>
    </location>
</feature>
<evidence type="ECO:0000256" key="6">
    <source>
        <dbReference type="ARBA" id="ARBA00022833"/>
    </source>
</evidence>
<keyword evidence="15" id="KW-1185">Reference proteome</keyword>
<protein>
    <recommendedName>
        <fullName evidence="11">B-related factor 1</fullName>
    </recommendedName>
</protein>
<dbReference type="GO" id="GO:0017025">
    <property type="term" value="F:TBP-class protein binding"/>
    <property type="evidence" value="ECO:0007669"/>
    <property type="project" value="InterPro"/>
</dbReference>